<organism evidence="1 2">
    <name type="scientific">Trapa incisa</name>
    <dbReference type="NCBI Taxonomy" id="236973"/>
    <lineage>
        <taxon>Eukaryota</taxon>
        <taxon>Viridiplantae</taxon>
        <taxon>Streptophyta</taxon>
        <taxon>Embryophyta</taxon>
        <taxon>Tracheophyta</taxon>
        <taxon>Spermatophyta</taxon>
        <taxon>Magnoliopsida</taxon>
        <taxon>eudicotyledons</taxon>
        <taxon>Gunneridae</taxon>
        <taxon>Pentapetalae</taxon>
        <taxon>rosids</taxon>
        <taxon>malvids</taxon>
        <taxon>Myrtales</taxon>
        <taxon>Lythraceae</taxon>
        <taxon>Trapa</taxon>
    </lineage>
</organism>
<keyword evidence="2" id="KW-1185">Reference proteome</keyword>
<dbReference type="AlphaFoldDB" id="A0AAN7K332"/>
<dbReference type="Proteomes" id="UP001345219">
    <property type="component" value="Chromosome 15"/>
</dbReference>
<comment type="caution">
    <text evidence="1">The sequence shown here is derived from an EMBL/GenBank/DDBJ whole genome shotgun (WGS) entry which is preliminary data.</text>
</comment>
<dbReference type="EMBL" id="JAXIOK010000012">
    <property type="protein sequence ID" value="KAK4758592.1"/>
    <property type="molecule type" value="Genomic_DNA"/>
</dbReference>
<name>A0AAN7K332_9MYRT</name>
<protein>
    <submittedName>
        <fullName evidence="1">Uncharacterized protein</fullName>
    </submittedName>
</protein>
<proteinExistence type="predicted"/>
<evidence type="ECO:0000313" key="1">
    <source>
        <dbReference type="EMBL" id="KAK4758592.1"/>
    </source>
</evidence>
<evidence type="ECO:0000313" key="2">
    <source>
        <dbReference type="Proteomes" id="UP001345219"/>
    </source>
</evidence>
<sequence>MPTTTSLLFLPSFPLHFSTNLKMFVRAKLMHSSSLTPLFSIPQPPPPLHDTYDSLISLGTGGGVYRRFGTTSQAESAGGVLLSAPAMVHKGESSSERVDSLTVAEMNPPAWRANSDEVFFNLSLQYRLQ</sequence>
<gene>
    <name evidence="1" type="ORF">SAY87_019893</name>
</gene>
<accession>A0AAN7K332</accession>
<reference evidence="1 2" key="1">
    <citation type="journal article" date="2023" name="Hortic Res">
        <title>Pangenome of water caltrop reveals structural variations and asymmetric subgenome divergence after allopolyploidization.</title>
        <authorList>
            <person name="Zhang X."/>
            <person name="Chen Y."/>
            <person name="Wang L."/>
            <person name="Yuan Y."/>
            <person name="Fang M."/>
            <person name="Shi L."/>
            <person name="Lu R."/>
            <person name="Comes H.P."/>
            <person name="Ma Y."/>
            <person name="Chen Y."/>
            <person name="Huang G."/>
            <person name="Zhou Y."/>
            <person name="Zheng Z."/>
            <person name="Qiu Y."/>
        </authorList>
    </citation>
    <scope>NUCLEOTIDE SEQUENCE [LARGE SCALE GENOMIC DNA]</scope>
    <source>
        <tissue evidence="1">Roots</tissue>
    </source>
</reference>